<evidence type="ECO:0000313" key="2">
    <source>
        <dbReference type="Proteomes" id="UP000297739"/>
    </source>
</evidence>
<reference evidence="1 2" key="1">
    <citation type="submission" date="2019-04" db="EMBL/GenBank/DDBJ databases">
        <authorList>
            <person name="Feng G."/>
            <person name="Zhang J."/>
            <person name="Zhu H."/>
        </authorList>
    </citation>
    <scope>NUCLEOTIDE SEQUENCE [LARGE SCALE GENOMIC DNA]</scope>
    <source>
        <strain evidence="1 2">JCM 17223</strain>
    </source>
</reference>
<protein>
    <submittedName>
        <fullName evidence="1">Uncharacterized protein</fullName>
    </submittedName>
</protein>
<gene>
    <name evidence="1" type="ORF">E5J99_10775</name>
</gene>
<proteinExistence type="predicted"/>
<accession>A0A4Z0PLK4</accession>
<organism evidence="1 2">
    <name type="scientific">Hymenobacter elongatus</name>
    <dbReference type="NCBI Taxonomy" id="877208"/>
    <lineage>
        <taxon>Bacteria</taxon>
        <taxon>Pseudomonadati</taxon>
        <taxon>Bacteroidota</taxon>
        <taxon>Cytophagia</taxon>
        <taxon>Cytophagales</taxon>
        <taxon>Hymenobacteraceae</taxon>
        <taxon>Hymenobacter</taxon>
    </lineage>
</organism>
<dbReference type="RefSeq" id="WP_135497752.1">
    <property type="nucleotide sequence ID" value="NZ_SRLD01000018.1"/>
</dbReference>
<evidence type="ECO:0000313" key="1">
    <source>
        <dbReference type="EMBL" id="TGE16141.1"/>
    </source>
</evidence>
<keyword evidence="2" id="KW-1185">Reference proteome</keyword>
<name>A0A4Z0PLK4_9BACT</name>
<comment type="caution">
    <text evidence="1">The sequence shown here is derived from an EMBL/GenBank/DDBJ whole genome shotgun (WGS) entry which is preliminary data.</text>
</comment>
<sequence>MARKADQLKAFQQEGLGLLLKGYSNAADWSSFTLKAYNADTEYYTLGSALFPTVSYRVKVAPREAEQFRSSFSRVTYGVPAFVYTGATIQLDNVSATVAGSSGPARQYTITQ</sequence>
<dbReference type="AlphaFoldDB" id="A0A4Z0PLK4"/>
<dbReference type="EMBL" id="SRLD01000018">
    <property type="protein sequence ID" value="TGE16141.1"/>
    <property type="molecule type" value="Genomic_DNA"/>
</dbReference>
<dbReference type="Proteomes" id="UP000297739">
    <property type="component" value="Unassembled WGS sequence"/>
</dbReference>